<dbReference type="CDD" id="cd16326">
    <property type="entry name" value="LolB"/>
    <property type="match status" value="1"/>
</dbReference>
<sequence>MAPGHLLGRIGALLLLGLAGCAGLPVAVAPETLAGRTPVEHFELDGRLAVQTADQHLSGSLTWRRLAGEETLLMSGPLGQGAVEIRRQGGRLTLKGADGEEISEDSDERLMERALGLRLPLDGLVWWLSALPRPGQPFRAAADADGHVARLDQDGWHIEYSRYQLRGDRWLPGRLFASRGEIEFRLVVDNWVTP</sequence>
<evidence type="ECO:0000313" key="14">
    <source>
        <dbReference type="EMBL" id="TCJ12388.1"/>
    </source>
</evidence>
<keyword evidence="11 13" id="KW-0998">Cell outer membrane</keyword>
<dbReference type="GO" id="GO:0015031">
    <property type="term" value="P:protein transport"/>
    <property type="evidence" value="ECO:0007669"/>
    <property type="project" value="UniProtKB-KW"/>
</dbReference>
<comment type="caution">
    <text evidence="14">The sequence shown here is derived from an EMBL/GenBank/DDBJ whole genome shotgun (WGS) entry which is preliminary data.</text>
</comment>
<evidence type="ECO:0000256" key="11">
    <source>
        <dbReference type="ARBA" id="ARBA00023237"/>
    </source>
</evidence>
<dbReference type="OrthoDB" id="9797618at2"/>
<evidence type="ECO:0000313" key="15">
    <source>
        <dbReference type="Proteomes" id="UP000295443"/>
    </source>
</evidence>
<dbReference type="NCBIfam" id="TIGR00548">
    <property type="entry name" value="lolB"/>
    <property type="match status" value="1"/>
</dbReference>
<evidence type="ECO:0000256" key="12">
    <source>
        <dbReference type="ARBA" id="ARBA00023288"/>
    </source>
</evidence>
<accession>A0A4R1B7A9</accession>
<evidence type="ECO:0000256" key="8">
    <source>
        <dbReference type="ARBA" id="ARBA00023136"/>
    </source>
</evidence>
<evidence type="ECO:0000256" key="2">
    <source>
        <dbReference type="ARBA" id="ARBA00009696"/>
    </source>
</evidence>
<comment type="subunit">
    <text evidence="3 13">Monomer.</text>
</comment>
<organism evidence="14 15">
    <name type="scientific">Parasulfuritortus cantonensis</name>
    <dbReference type="NCBI Taxonomy" id="2528202"/>
    <lineage>
        <taxon>Bacteria</taxon>
        <taxon>Pseudomonadati</taxon>
        <taxon>Pseudomonadota</taxon>
        <taxon>Betaproteobacteria</taxon>
        <taxon>Nitrosomonadales</taxon>
        <taxon>Thiobacillaceae</taxon>
        <taxon>Parasulfuritortus</taxon>
    </lineage>
</organism>
<keyword evidence="9" id="KW-0564">Palmitate</keyword>
<keyword evidence="12 14" id="KW-0449">Lipoprotein</keyword>
<dbReference type="GO" id="GO:0009279">
    <property type="term" value="C:cell outer membrane"/>
    <property type="evidence" value="ECO:0007669"/>
    <property type="project" value="UniProtKB-SubCell"/>
</dbReference>
<dbReference type="EMBL" id="SJZB01000043">
    <property type="protein sequence ID" value="TCJ12388.1"/>
    <property type="molecule type" value="Genomic_DNA"/>
</dbReference>
<keyword evidence="15" id="KW-1185">Reference proteome</keyword>
<name>A0A4R1B7A9_9PROT</name>
<dbReference type="SUPFAM" id="SSF89392">
    <property type="entry name" value="Prokaryotic lipoproteins and lipoprotein localization factors"/>
    <property type="match status" value="1"/>
</dbReference>
<dbReference type="InterPro" id="IPR029046">
    <property type="entry name" value="LolA/LolB/LppX"/>
</dbReference>
<evidence type="ECO:0000256" key="9">
    <source>
        <dbReference type="ARBA" id="ARBA00023139"/>
    </source>
</evidence>
<comment type="function">
    <text evidence="13">Plays a critical role in the incorporation of lipoproteins in the outer membrane after they are released by the LolA protein.</text>
</comment>
<gene>
    <name evidence="13 14" type="primary">lolB</name>
    <name evidence="14" type="ORF">EZJ19_12740</name>
</gene>
<evidence type="ECO:0000256" key="6">
    <source>
        <dbReference type="ARBA" id="ARBA00022729"/>
    </source>
</evidence>
<reference evidence="14 15" key="1">
    <citation type="submission" date="2019-03" db="EMBL/GenBank/DDBJ databases">
        <title>Genome sequence of Thiobacillaceae bacterium LSR1, a sulfur-oxidizing bacterium isolated from freshwater sediment.</title>
        <authorList>
            <person name="Li S."/>
        </authorList>
    </citation>
    <scope>NUCLEOTIDE SEQUENCE [LARGE SCALE GENOMIC DNA]</scope>
    <source>
        <strain evidence="14 15">LSR1</strain>
    </source>
</reference>
<evidence type="ECO:0000256" key="5">
    <source>
        <dbReference type="ARBA" id="ARBA00022448"/>
    </source>
</evidence>
<keyword evidence="8 13" id="KW-0472">Membrane</keyword>
<keyword evidence="7 13" id="KW-0653">Protein transport</keyword>
<evidence type="ECO:0000256" key="1">
    <source>
        <dbReference type="ARBA" id="ARBA00004459"/>
    </source>
</evidence>
<dbReference type="AlphaFoldDB" id="A0A4R1B7A9"/>
<evidence type="ECO:0000256" key="3">
    <source>
        <dbReference type="ARBA" id="ARBA00011245"/>
    </source>
</evidence>
<dbReference type="Gene3D" id="2.50.20.10">
    <property type="entry name" value="Lipoprotein localisation LolA/LolB/LppX"/>
    <property type="match status" value="1"/>
</dbReference>
<comment type="similarity">
    <text evidence="2 13">Belongs to the LolB family.</text>
</comment>
<evidence type="ECO:0000256" key="10">
    <source>
        <dbReference type="ARBA" id="ARBA00023186"/>
    </source>
</evidence>
<dbReference type="RefSeq" id="WP_131448166.1">
    <property type="nucleotide sequence ID" value="NZ_SJZB01000043.1"/>
</dbReference>
<evidence type="ECO:0000256" key="4">
    <source>
        <dbReference type="ARBA" id="ARBA00016202"/>
    </source>
</evidence>
<keyword evidence="6" id="KW-0732">Signal</keyword>
<comment type="subcellular location">
    <subcellularLocation>
        <location evidence="1">Cell outer membrane</location>
        <topology evidence="1">Lipid-anchor</topology>
    </subcellularLocation>
</comment>
<keyword evidence="5 13" id="KW-0813">Transport</keyword>
<keyword evidence="10 13" id="KW-0143">Chaperone</keyword>
<dbReference type="GO" id="GO:0044874">
    <property type="term" value="P:lipoprotein localization to outer membrane"/>
    <property type="evidence" value="ECO:0007669"/>
    <property type="project" value="UniProtKB-UniRule"/>
</dbReference>
<dbReference type="InterPro" id="IPR004565">
    <property type="entry name" value="OM_lipoprot_LolB"/>
</dbReference>
<dbReference type="Proteomes" id="UP000295443">
    <property type="component" value="Unassembled WGS sequence"/>
</dbReference>
<protein>
    <recommendedName>
        <fullName evidence="4 13">Outer-membrane lipoprotein LolB</fullName>
    </recommendedName>
</protein>
<proteinExistence type="inferred from homology"/>
<dbReference type="Pfam" id="PF03550">
    <property type="entry name" value="LolB"/>
    <property type="match status" value="1"/>
</dbReference>
<evidence type="ECO:0000256" key="13">
    <source>
        <dbReference type="HAMAP-Rule" id="MF_00233"/>
    </source>
</evidence>
<evidence type="ECO:0000256" key="7">
    <source>
        <dbReference type="ARBA" id="ARBA00022927"/>
    </source>
</evidence>
<dbReference type="HAMAP" id="MF_00233">
    <property type="entry name" value="LolB"/>
    <property type="match status" value="1"/>
</dbReference>